<evidence type="ECO:0000256" key="3">
    <source>
        <dbReference type="ARBA" id="ARBA00017984"/>
    </source>
</evidence>
<feature type="compositionally biased region" description="Basic and acidic residues" evidence="16">
    <location>
        <begin position="54"/>
        <end position="125"/>
    </location>
</feature>
<evidence type="ECO:0000256" key="15">
    <source>
        <dbReference type="RuleBase" id="RU367126"/>
    </source>
</evidence>
<dbReference type="InterPro" id="IPR055256">
    <property type="entry name" value="KH_1_KHDC4/BBP-like"/>
</dbReference>
<dbReference type="InterPro" id="IPR047086">
    <property type="entry name" value="SF1-HH_sf"/>
</dbReference>
<dbReference type="AlphaFoldDB" id="A0AA38LPH4"/>
<feature type="compositionally biased region" description="Gly residues" evidence="16">
    <location>
        <begin position="508"/>
        <end position="539"/>
    </location>
</feature>
<keyword evidence="19" id="KW-1185">Reference proteome</keyword>
<keyword evidence="6 15" id="KW-0747">Spliceosome</keyword>
<dbReference type="FunFam" id="4.10.60.10:FF:000030">
    <property type="entry name" value="Branchpoint-bridging protein"/>
    <property type="match status" value="1"/>
</dbReference>
<dbReference type="InterPro" id="IPR036612">
    <property type="entry name" value="KH_dom_type_1_sf"/>
</dbReference>
<comment type="similarity">
    <text evidence="2 15">Belongs to the BBP/SF1 family.</text>
</comment>
<sequence length="548" mass="60922">MWRPATKAVSGTNDVPVANKRRFGLPEEAPPPAAAPGPGYSRPPPQDMQFFNGRQERDRAQEPARWDEPRRDDRRDDRREERRDDRGYDGGRDRDRERDRERDMGRERERRYDDREDRGRDREPLILDAPRKRKSRWGAESQKVELPGLPSQITGKVSQTELDNYAIHVRLEEIGRKLRTGDVIPPPGQRSPSPQPEYDPYGRRTNTLDIRYRKKLEDERLRLIDRAMKADPTFKPPTDVYAGRGGRFGRPSDKVYIPVKEFPEINFFGLLVGPRGNTLKTMERQSGAKISIRGKGSVKEGKQRPGDFPNDEDDELHCLVMADDEAKVRACVALINKVIETAASTPEGQNDHKRHQLRELASLNGTLRDDENQLCQNCGEKGHRRWECPAQRVYSANVICRLCGGAGHMARDCRGRGDPNMMPTKDTAFDSEYTALMQELGEQGGHAMPGGIPQVPKNEIPPWRMPENWQNQPFLQGGFRGPPGGGGGYQGGGGGGYGQQQQHQNPGYGYGQGGGPPQGYGGGGGGGGGGYGGPPGQVQGGAPDAYQK</sequence>
<dbReference type="InterPro" id="IPR004087">
    <property type="entry name" value="KH_dom"/>
</dbReference>
<dbReference type="Pfam" id="PF22675">
    <property type="entry name" value="KH-I_KHDC4-BBP"/>
    <property type="match status" value="1"/>
</dbReference>
<feature type="region of interest" description="Disordered" evidence="16">
    <location>
        <begin position="1"/>
        <end position="143"/>
    </location>
</feature>
<evidence type="ECO:0000256" key="5">
    <source>
        <dbReference type="ARBA" id="ARBA00022723"/>
    </source>
</evidence>
<dbReference type="GO" id="GO:0005829">
    <property type="term" value="C:cytosol"/>
    <property type="evidence" value="ECO:0007669"/>
    <property type="project" value="UniProtKB-ARBA"/>
</dbReference>
<keyword evidence="9 15" id="KW-0862">Zinc</keyword>
<evidence type="ECO:0000313" key="18">
    <source>
        <dbReference type="EMBL" id="KAI9632037.1"/>
    </source>
</evidence>
<feature type="compositionally biased region" description="Pro residues" evidence="16">
    <location>
        <begin position="184"/>
        <end position="197"/>
    </location>
</feature>
<dbReference type="InterPro" id="IPR036875">
    <property type="entry name" value="Znf_CCHC_sf"/>
</dbReference>
<evidence type="ECO:0000256" key="13">
    <source>
        <dbReference type="ARBA" id="ARBA00053279"/>
    </source>
</evidence>
<dbReference type="Gene3D" id="4.10.60.10">
    <property type="entry name" value="Zinc finger, CCHC-type"/>
    <property type="match status" value="1"/>
</dbReference>
<evidence type="ECO:0000256" key="12">
    <source>
        <dbReference type="ARBA" id="ARBA00023242"/>
    </source>
</evidence>
<keyword evidence="7" id="KW-0677">Repeat</keyword>
<feature type="domain" description="CCHC-type" evidence="17">
    <location>
        <begin position="400"/>
        <end position="414"/>
    </location>
</feature>
<reference evidence="18" key="1">
    <citation type="journal article" date="2022" name="G3 (Bethesda)">
        <title>High quality genome of the basidiomycete yeast Dioszegia hungarica PDD-24b-2 isolated from cloud water.</title>
        <authorList>
            <person name="Jarrige D."/>
            <person name="Haridas S."/>
            <person name="Bleykasten-Grosshans C."/>
            <person name="Joly M."/>
            <person name="Nadalig T."/>
            <person name="Sancelme M."/>
            <person name="Vuilleumier S."/>
            <person name="Grigoriev I.V."/>
            <person name="Amato P."/>
            <person name="Bringel F."/>
        </authorList>
    </citation>
    <scope>NUCLEOTIDE SEQUENCE</scope>
    <source>
        <strain evidence="18">PDD-24b-2</strain>
    </source>
</reference>
<evidence type="ECO:0000256" key="10">
    <source>
        <dbReference type="ARBA" id="ARBA00022884"/>
    </source>
</evidence>
<evidence type="ECO:0000313" key="19">
    <source>
        <dbReference type="Proteomes" id="UP001164286"/>
    </source>
</evidence>
<dbReference type="Proteomes" id="UP001164286">
    <property type="component" value="Unassembled WGS sequence"/>
</dbReference>
<evidence type="ECO:0000256" key="4">
    <source>
        <dbReference type="ARBA" id="ARBA00022664"/>
    </source>
</evidence>
<dbReference type="SUPFAM" id="SSF54791">
    <property type="entry name" value="Eukaryotic type KH-domain (KH-domain type I)"/>
    <property type="match status" value="1"/>
</dbReference>
<dbReference type="FunFam" id="3.30.1370.10:FF:000024">
    <property type="entry name" value="Branchpoint-bridging protein-like protein"/>
    <property type="match status" value="1"/>
</dbReference>
<keyword evidence="11 15" id="KW-0508">mRNA splicing</keyword>
<dbReference type="InterPro" id="IPR001878">
    <property type="entry name" value="Znf_CCHC"/>
</dbReference>
<dbReference type="RefSeq" id="XP_052941814.1">
    <property type="nucleotide sequence ID" value="XM_053086408.1"/>
</dbReference>
<evidence type="ECO:0000256" key="8">
    <source>
        <dbReference type="ARBA" id="ARBA00022771"/>
    </source>
</evidence>
<keyword evidence="10" id="KW-0694">RNA-binding</keyword>
<dbReference type="InterPro" id="IPR032570">
    <property type="entry name" value="SF1-HH"/>
</dbReference>
<protein>
    <recommendedName>
        <fullName evidence="3 15">Branchpoint-bridging protein</fullName>
    </recommendedName>
</protein>
<dbReference type="Gene3D" id="6.10.140.1790">
    <property type="match status" value="1"/>
</dbReference>
<dbReference type="Gene3D" id="3.30.1370.10">
    <property type="entry name" value="K Homology domain, type 1"/>
    <property type="match status" value="1"/>
</dbReference>
<dbReference type="PROSITE" id="PS50158">
    <property type="entry name" value="ZF_CCHC"/>
    <property type="match status" value="2"/>
</dbReference>
<dbReference type="SMART" id="SM00343">
    <property type="entry name" value="ZnF_C2HC"/>
    <property type="match status" value="2"/>
</dbReference>
<evidence type="ECO:0000256" key="2">
    <source>
        <dbReference type="ARBA" id="ARBA00010382"/>
    </source>
</evidence>
<feature type="region of interest" description="Disordered" evidence="16">
    <location>
        <begin position="465"/>
        <end position="548"/>
    </location>
</feature>
<dbReference type="GO" id="GO:0000243">
    <property type="term" value="C:commitment complex"/>
    <property type="evidence" value="ECO:0007669"/>
    <property type="project" value="UniProtKB-ARBA"/>
</dbReference>
<gene>
    <name evidence="18" type="ORF">MKK02DRAFT_21387</name>
</gene>
<feature type="domain" description="CCHC-type" evidence="17">
    <location>
        <begin position="375"/>
        <end position="389"/>
    </location>
</feature>
<evidence type="ECO:0000256" key="6">
    <source>
        <dbReference type="ARBA" id="ARBA00022728"/>
    </source>
</evidence>
<feature type="compositionally biased region" description="Gly residues" evidence="16">
    <location>
        <begin position="478"/>
        <end position="498"/>
    </location>
</feature>
<comment type="subcellular location">
    <subcellularLocation>
        <location evidence="1 15">Nucleus</location>
    </subcellularLocation>
</comment>
<dbReference type="GeneID" id="77725609"/>
<evidence type="ECO:0000256" key="14">
    <source>
        <dbReference type="PROSITE-ProRule" id="PRU00047"/>
    </source>
</evidence>
<comment type="function">
    <text evidence="13 15">Necessary for the splicing of pre-mRNA. Has a role in the recognition of the branch site (5'-UACUAAC-3'), the pyrimidine tract and the 3'-splice site at the 3'-end of introns.</text>
</comment>
<accession>A0AA38LPH4</accession>
<evidence type="ECO:0000259" key="17">
    <source>
        <dbReference type="PROSITE" id="PS50158"/>
    </source>
</evidence>
<feature type="compositionally biased region" description="Pro residues" evidence="16">
    <location>
        <begin position="28"/>
        <end position="46"/>
    </location>
</feature>
<evidence type="ECO:0000256" key="9">
    <source>
        <dbReference type="ARBA" id="ARBA00022833"/>
    </source>
</evidence>
<dbReference type="GO" id="GO:0008270">
    <property type="term" value="F:zinc ion binding"/>
    <property type="evidence" value="ECO:0007669"/>
    <property type="project" value="UniProtKB-UniRule"/>
</dbReference>
<evidence type="ECO:0000256" key="11">
    <source>
        <dbReference type="ARBA" id="ARBA00023187"/>
    </source>
</evidence>
<dbReference type="PANTHER" id="PTHR11208">
    <property type="entry name" value="RNA-BINDING PROTEIN RELATED"/>
    <property type="match status" value="1"/>
</dbReference>
<dbReference type="GO" id="GO:0000398">
    <property type="term" value="P:mRNA splicing, via spliceosome"/>
    <property type="evidence" value="ECO:0007669"/>
    <property type="project" value="UniProtKB-UniRule"/>
</dbReference>
<dbReference type="Pfam" id="PF16275">
    <property type="entry name" value="SF1-HH"/>
    <property type="match status" value="1"/>
</dbReference>
<dbReference type="GO" id="GO:0003729">
    <property type="term" value="F:mRNA binding"/>
    <property type="evidence" value="ECO:0007669"/>
    <property type="project" value="TreeGrafter"/>
</dbReference>
<keyword evidence="8 14" id="KW-0863">Zinc-finger</keyword>
<organism evidence="18 19">
    <name type="scientific">Dioszegia hungarica</name>
    <dbReference type="NCBI Taxonomy" id="4972"/>
    <lineage>
        <taxon>Eukaryota</taxon>
        <taxon>Fungi</taxon>
        <taxon>Dikarya</taxon>
        <taxon>Basidiomycota</taxon>
        <taxon>Agaricomycotina</taxon>
        <taxon>Tremellomycetes</taxon>
        <taxon>Tremellales</taxon>
        <taxon>Bulleribasidiaceae</taxon>
        <taxon>Dioszegia</taxon>
    </lineage>
</organism>
<keyword evidence="12 15" id="KW-0539">Nucleus</keyword>
<evidence type="ECO:0000256" key="1">
    <source>
        <dbReference type="ARBA" id="ARBA00004123"/>
    </source>
</evidence>
<dbReference type="GO" id="GO:0045131">
    <property type="term" value="F:pre-mRNA branch point binding"/>
    <property type="evidence" value="ECO:0007669"/>
    <property type="project" value="UniProtKB-UniRule"/>
</dbReference>
<dbReference type="CDD" id="cd02395">
    <property type="entry name" value="KH-I_BBP"/>
    <property type="match status" value="1"/>
</dbReference>
<dbReference type="SUPFAM" id="SSF57756">
    <property type="entry name" value="Retrovirus zinc finger-like domains"/>
    <property type="match status" value="1"/>
</dbReference>
<keyword evidence="5 15" id="KW-0479">Metal-binding</keyword>
<dbReference type="InterPro" id="IPR045071">
    <property type="entry name" value="BBP-like"/>
</dbReference>
<keyword evidence="4 15" id="KW-0507">mRNA processing</keyword>
<dbReference type="EMBL" id="JAKWFO010000016">
    <property type="protein sequence ID" value="KAI9632037.1"/>
    <property type="molecule type" value="Genomic_DNA"/>
</dbReference>
<evidence type="ECO:0000256" key="16">
    <source>
        <dbReference type="SAM" id="MobiDB-lite"/>
    </source>
</evidence>
<proteinExistence type="inferred from homology"/>
<feature type="region of interest" description="Disordered" evidence="16">
    <location>
        <begin position="178"/>
        <end position="203"/>
    </location>
</feature>
<dbReference type="Pfam" id="PF00098">
    <property type="entry name" value="zf-CCHC"/>
    <property type="match status" value="1"/>
</dbReference>
<dbReference type="GO" id="GO:0048024">
    <property type="term" value="P:regulation of mRNA splicing, via spliceosome"/>
    <property type="evidence" value="ECO:0007669"/>
    <property type="project" value="TreeGrafter"/>
</dbReference>
<dbReference type="PANTHER" id="PTHR11208:SF45">
    <property type="entry name" value="SPLICING FACTOR 1"/>
    <property type="match status" value="1"/>
</dbReference>
<evidence type="ECO:0000256" key="7">
    <source>
        <dbReference type="ARBA" id="ARBA00022737"/>
    </source>
</evidence>
<dbReference type="SMART" id="SM00322">
    <property type="entry name" value="KH"/>
    <property type="match status" value="1"/>
</dbReference>
<name>A0AA38LPH4_9TREE</name>
<dbReference type="Pfam" id="PF13917">
    <property type="entry name" value="zf-CCHC_3"/>
    <property type="match status" value="1"/>
</dbReference>
<feature type="region of interest" description="Disordered" evidence="16">
    <location>
        <begin position="284"/>
        <end position="310"/>
    </location>
</feature>
<comment type="caution">
    <text evidence="18">The sequence shown here is derived from an EMBL/GenBank/DDBJ whole genome shotgun (WGS) entry which is preliminary data.</text>
</comment>